<dbReference type="GO" id="GO:0005737">
    <property type="term" value="C:cytoplasm"/>
    <property type="evidence" value="ECO:0007669"/>
    <property type="project" value="TreeGrafter"/>
</dbReference>
<dbReference type="PANTHER" id="PTHR23172">
    <property type="entry name" value="AUXILIN/CYCLIN G-ASSOCIATED KINASE-RELATED"/>
    <property type="match status" value="1"/>
</dbReference>
<dbReference type="InterPro" id="IPR036869">
    <property type="entry name" value="J_dom_sf"/>
</dbReference>
<dbReference type="SUPFAM" id="SSF46565">
    <property type="entry name" value="Chaperone J-domain"/>
    <property type="match status" value="1"/>
</dbReference>
<feature type="compositionally biased region" description="Polar residues" evidence="1">
    <location>
        <begin position="97"/>
        <end position="106"/>
    </location>
</feature>
<dbReference type="EMBL" id="JALJOV010001964">
    <property type="protein sequence ID" value="KAK9837360.1"/>
    <property type="molecule type" value="Genomic_DNA"/>
</dbReference>
<feature type="compositionally biased region" description="Low complexity" evidence="1">
    <location>
        <begin position="119"/>
        <end position="142"/>
    </location>
</feature>
<feature type="region of interest" description="Disordered" evidence="1">
    <location>
        <begin position="347"/>
        <end position="372"/>
    </location>
</feature>
<accession>A0AAW1RTB8</accession>
<feature type="compositionally biased region" description="Polar residues" evidence="1">
    <location>
        <begin position="1"/>
        <end position="19"/>
    </location>
</feature>
<sequence>MGPSSVPNGSARPDSSATRQPAAVMPTRPESAVTSRASSATSQKEIDSAYEQSLLDAFSAKGAVANRPKAMRPASGNIPTKGSENSSFSESRLRPASGNTISSSKATEPPARIGDDLDSFFGSSMPAGSGPSSPVVSRVASPTPQLSPASPVHVTDDAHFHAAPPPPAYGDVIGATDLHAGPIPPQRPEPTRLDRFSSTGPTVDAPADAGMHPNFPRGPSSGKPPGGAGGAFWAREMPPQRDAVNARPAPPRVSDADSVPQARPAPPRSQAAGVGTFEKAAARPGLQRQKSPPAAEPVWEGQVEIEEGNRWLASGKGWLSKASKRIAAAAKESATVLQARLEEIDPRFVPRGGAGPKARMPSEDGAASNDIPPHLYEIACNMAELSADRQAALMAAMTEEERMQVQRAMDEAAIARSQLEAEFRDSQASSKRPNAGRTAQPSHAAAPGPMPRGPTNRPPRRSRSENGLAPTQNFYADADASSQSRPDLLARKSAGPSTRSAADSQAYPNGVSGGADRDYFSDGDAPPAGPSHTRSGSLGRSKSRDLTRRVSFGRDQILGEPEQLQEESKQTTTPAAPASQPAPPRRRPPPPVPASQPSRPAVDESADFLGFGEPAFGEPASPHPSVASAAQSSTASKAASSAPPAASRLSPGPASNLLGLDDLIRGQPSSGAGSPEKVPAAAAPEMDLMGLHSAPQPANQARSPSQSRPAGPAAASSASAAGDLLGHPPGDEFAAMFDSPAPGTSAVAAAAVHVSPSGQRVEASWIAGSDNQMANIVDTTDDEAAAATRKQVASVSDVDVAGEPEARRLARAKRLAEQRRRVAEQVAAQQAAVAAQEAAKEERGSIRDQLKPCIDQWQAGKKDNIRALLSTLHTVLWEGSGWTAPGMTDLVEPNRVKKSYMRANLIIHPDKDEVSFRYCSGHTLGVDNAAAARHPGFWSASAFNQPIHNHLGSYPAERLAGNRSAL</sequence>
<protein>
    <submittedName>
        <fullName evidence="2">Uncharacterized protein</fullName>
    </submittedName>
</protein>
<dbReference type="GO" id="GO:0072318">
    <property type="term" value="P:clathrin coat disassembly"/>
    <property type="evidence" value="ECO:0007669"/>
    <property type="project" value="TreeGrafter"/>
</dbReference>
<dbReference type="Proteomes" id="UP001485043">
    <property type="component" value="Unassembled WGS sequence"/>
</dbReference>
<feature type="region of interest" description="Disordered" evidence="1">
    <location>
        <begin position="416"/>
        <end position="746"/>
    </location>
</feature>
<evidence type="ECO:0000313" key="2">
    <source>
        <dbReference type="EMBL" id="KAK9837360.1"/>
    </source>
</evidence>
<feature type="compositionally biased region" description="Low complexity" evidence="1">
    <location>
        <begin position="701"/>
        <end position="722"/>
    </location>
</feature>
<evidence type="ECO:0000256" key="1">
    <source>
        <dbReference type="SAM" id="MobiDB-lite"/>
    </source>
</evidence>
<dbReference type="GO" id="GO:0030276">
    <property type="term" value="F:clathrin binding"/>
    <property type="evidence" value="ECO:0007669"/>
    <property type="project" value="TreeGrafter"/>
</dbReference>
<dbReference type="Gene3D" id="1.10.287.110">
    <property type="entry name" value="DnaJ domain"/>
    <property type="match status" value="1"/>
</dbReference>
<feature type="region of interest" description="Disordered" evidence="1">
    <location>
        <begin position="63"/>
        <end position="302"/>
    </location>
</feature>
<feature type="compositionally biased region" description="Low complexity" evidence="1">
    <location>
        <begin position="619"/>
        <end position="655"/>
    </location>
</feature>
<dbReference type="AlphaFoldDB" id="A0AAW1RTB8"/>
<evidence type="ECO:0000313" key="3">
    <source>
        <dbReference type="Proteomes" id="UP001485043"/>
    </source>
</evidence>
<keyword evidence="3" id="KW-1185">Reference proteome</keyword>
<feature type="compositionally biased region" description="Polar residues" evidence="1">
    <location>
        <begin position="495"/>
        <end position="507"/>
    </location>
</feature>
<dbReference type="GO" id="GO:0072583">
    <property type="term" value="P:clathrin-dependent endocytosis"/>
    <property type="evidence" value="ECO:0007669"/>
    <property type="project" value="TreeGrafter"/>
</dbReference>
<organism evidence="2 3">
    <name type="scientific">Apatococcus fuscideae</name>
    <dbReference type="NCBI Taxonomy" id="2026836"/>
    <lineage>
        <taxon>Eukaryota</taxon>
        <taxon>Viridiplantae</taxon>
        <taxon>Chlorophyta</taxon>
        <taxon>core chlorophytes</taxon>
        <taxon>Trebouxiophyceae</taxon>
        <taxon>Chlorellales</taxon>
        <taxon>Chlorellaceae</taxon>
        <taxon>Apatococcus</taxon>
    </lineage>
</organism>
<feature type="region of interest" description="Disordered" evidence="1">
    <location>
        <begin position="1"/>
        <end position="45"/>
    </location>
</feature>
<feature type="compositionally biased region" description="Polar residues" evidence="1">
    <location>
        <begin position="469"/>
        <end position="485"/>
    </location>
</feature>
<dbReference type="PANTHER" id="PTHR23172:SF19">
    <property type="entry name" value="J DOMAIN-CONTAINING PROTEIN"/>
    <property type="match status" value="1"/>
</dbReference>
<feature type="compositionally biased region" description="Polar residues" evidence="1">
    <location>
        <begin position="77"/>
        <end position="90"/>
    </location>
</feature>
<dbReference type="GO" id="GO:0031982">
    <property type="term" value="C:vesicle"/>
    <property type="evidence" value="ECO:0007669"/>
    <property type="project" value="TreeGrafter"/>
</dbReference>
<name>A0AAW1RTB8_9CHLO</name>
<feature type="compositionally biased region" description="Low complexity" evidence="1">
    <location>
        <begin position="31"/>
        <end position="42"/>
    </location>
</feature>
<feature type="compositionally biased region" description="Polar residues" evidence="1">
    <location>
        <begin position="426"/>
        <end position="441"/>
    </location>
</feature>
<proteinExistence type="predicted"/>
<comment type="caution">
    <text evidence="2">The sequence shown here is derived from an EMBL/GenBank/DDBJ whole genome shotgun (WGS) entry which is preliminary data.</text>
</comment>
<gene>
    <name evidence="2" type="ORF">WJX84_011316</name>
</gene>
<reference evidence="2 3" key="1">
    <citation type="journal article" date="2024" name="Nat. Commun.">
        <title>Phylogenomics reveals the evolutionary origins of lichenization in chlorophyte algae.</title>
        <authorList>
            <person name="Puginier C."/>
            <person name="Libourel C."/>
            <person name="Otte J."/>
            <person name="Skaloud P."/>
            <person name="Haon M."/>
            <person name="Grisel S."/>
            <person name="Petersen M."/>
            <person name="Berrin J.G."/>
            <person name="Delaux P.M."/>
            <person name="Dal Grande F."/>
            <person name="Keller J."/>
        </authorList>
    </citation>
    <scope>NUCLEOTIDE SEQUENCE [LARGE SCALE GENOMIC DNA]</scope>
    <source>
        <strain evidence="2 3">SAG 2523</strain>
    </source>
</reference>